<keyword evidence="4 6" id="KW-0472">Membrane</keyword>
<feature type="transmembrane region" description="Helical" evidence="6">
    <location>
        <begin position="142"/>
        <end position="159"/>
    </location>
</feature>
<feature type="region of interest" description="Disordered" evidence="5">
    <location>
        <begin position="506"/>
        <end position="547"/>
    </location>
</feature>
<evidence type="ECO:0000256" key="1">
    <source>
        <dbReference type="ARBA" id="ARBA00004141"/>
    </source>
</evidence>
<comment type="subcellular location">
    <subcellularLocation>
        <location evidence="1">Membrane</location>
        <topology evidence="1">Multi-pass membrane protein</topology>
    </subcellularLocation>
</comment>
<evidence type="ECO:0000256" key="5">
    <source>
        <dbReference type="SAM" id="MobiDB-lite"/>
    </source>
</evidence>
<evidence type="ECO:0000256" key="3">
    <source>
        <dbReference type="ARBA" id="ARBA00022989"/>
    </source>
</evidence>
<dbReference type="OrthoDB" id="5296287at2759"/>
<evidence type="ECO:0000256" key="2">
    <source>
        <dbReference type="ARBA" id="ARBA00022692"/>
    </source>
</evidence>
<keyword evidence="2 6" id="KW-0812">Transmembrane</keyword>
<feature type="domain" description="Major facilitator superfamily (MFS) profile" evidence="7">
    <location>
        <begin position="21"/>
        <end position="503"/>
    </location>
</feature>
<name>A0A1L8FV76_XENLA</name>
<feature type="transmembrane region" description="Helical" evidence="6">
    <location>
        <begin position="362"/>
        <end position="386"/>
    </location>
</feature>
<feature type="transmembrane region" description="Helical" evidence="6">
    <location>
        <begin position="195"/>
        <end position="216"/>
    </location>
</feature>
<dbReference type="PaxDb" id="8355-A0A1L8FV76"/>
<feature type="transmembrane region" description="Helical" evidence="6">
    <location>
        <begin position="393"/>
        <end position="409"/>
    </location>
</feature>
<protein>
    <submittedName>
        <fullName evidence="9">Solute carrier family 22 member 13</fullName>
    </submittedName>
</protein>
<feature type="transmembrane region" description="Helical" evidence="6">
    <location>
        <begin position="451"/>
        <end position="472"/>
    </location>
</feature>
<evidence type="ECO:0000256" key="4">
    <source>
        <dbReference type="ARBA" id="ARBA00023136"/>
    </source>
</evidence>
<evidence type="ECO:0000313" key="8">
    <source>
        <dbReference type="Proteomes" id="UP000186698"/>
    </source>
</evidence>
<feature type="transmembrane region" description="Helical" evidence="6">
    <location>
        <begin position="478"/>
        <end position="498"/>
    </location>
</feature>
<dbReference type="CDD" id="cd17374">
    <property type="entry name" value="MFS_OAT"/>
    <property type="match status" value="1"/>
</dbReference>
<gene>
    <name evidence="9" type="primary">slc22a13.L</name>
</gene>
<dbReference type="GO" id="GO:0022857">
    <property type="term" value="F:transmembrane transporter activity"/>
    <property type="evidence" value="ECO:0007669"/>
    <property type="project" value="InterPro"/>
</dbReference>
<dbReference type="SUPFAM" id="SSF103473">
    <property type="entry name" value="MFS general substrate transporter"/>
    <property type="match status" value="1"/>
</dbReference>
<evidence type="ECO:0000259" key="7">
    <source>
        <dbReference type="PROSITE" id="PS50850"/>
    </source>
</evidence>
<accession>A0A1L8FV76</accession>
<reference evidence="9" key="1">
    <citation type="submission" date="2025-08" db="UniProtKB">
        <authorList>
            <consortium name="RefSeq"/>
        </authorList>
    </citation>
    <scope>IDENTIFICATION</scope>
    <source>
        <strain evidence="9">J_2021</strain>
        <tissue evidence="9">Erythrocytes</tissue>
    </source>
</reference>
<keyword evidence="8" id="KW-1185">Reference proteome</keyword>
<proteinExistence type="predicted"/>
<dbReference type="PANTHER" id="PTHR24064">
    <property type="entry name" value="SOLUTE CARRIER FAMILY 22 MEMBER"/>
    <property type="match status" value="1"/>
</dbReference>
<feature type="transmembrane region" description="Helical" evidence="6">
    <location>
        <begin position="251"/>
        <end position="270"/>
    </location>
</feature>
<dbReference type="OMA" id="WTSIPTI"/>
<feature type="transmembrane region" description="Helical" evidence="6">
    <location>
        <begin position="20"/>
        <end position="42"/>
    </location>
</feature>
<feature type="transmembrane region" description="Helical" evidence="6">
    <location>
        <begin position="415"/>
        <end position="439"/>
    </location>
</feature>
<dbReference type="CTD" id="108718464"/>
<feature type="compositionally biased region" description="Basic and acidic residues" evidence="5">
    <location>
        <begin position="506"/>
        <end position="537"/>
    </location>
</feature>
<keyword evidence="3 6" id="KW-1133">Transmembrane helix</keyword>
<dbReference type="Proteomes" id="UP000186698">
    <property type="component" value="Chromosome 6L"/>
</dbReference>
<dbReference type="Pfam" id="PF00083">
    <property type="entry name" value="Sugar_tr"/>
    <property type="match status" value="1"/>
</dbReference>
<dbReference type="KEGG" id="xla:108718464"/>
<dbReference type="PROSITE" id="PS50850">
    <property type="entry name" value="MFS"/>
    <property type="match status" value="1"/>
</dbReference>
<dbReference type="Gene3D" id="1.20.1250.20">
    <property type="entry name" value="MFS general substrate transporter like domains"/>
    <property type="match status" value="1"/>
</dbReference>
<evidence type="ECO:0000313" key="9">
    <source>
        <dbReference type="RefSeq" id="XP_041421699.1"/>
    </source>
</evidence>
<dbReference type="RefSeq" id="XP_041421699.1">
    <property type="nucleotide sequence ID" value="XM_041565765.1"/>
</dbReference>
<dbReference type="InterPro" id="IPR005828">
    <property type="entry name" value="MFS_sugar_transport-like"/>
</dbReference>
<feature type="transmembrane region" description="Helical" evidence="6">
    <location>
        <begin position="166"/>
        <end position="189"/>
    </location>
</feature>
<dbReference type="InterPro" id="IPR020846">
    <property type="entry name" value="MFS_dom"/>
</dbReference>
<dbReference type="GeneID" id="108718464"/>
<dbReference type="InterPro" id="IPR036259">
    <property type="entry name" value="MFS_trans_sf"/>
</dbReference>
<feature type="transmembrane region" description="Helical" evidence="6">
    <location>
        <begin position="332"/>
        <end position="350"/>
    </location>
</feature>
<organism evidence="8 9">
    <name type="scientific">Xenopus laevis</name>
    <name type="common">African clawed frog</name>
    <dbReference type="NCBI Taxonomy" id="8355"/>
    <lineage>
        <taxon>Eukaryota</taxon>
        <taxon>Metazoa</taxon>
        <taxon>Chordata</taxon>
        <taxon>Craniata</taxon>
        <taxon>Vertebrata</taxon>
        <taxon>Euteleostomi</taxon>
        <taxon>Amphibia</taxon>
        <taxon>Batrachia</taxon>
        <taxon>Anura</taxon>
        <taxon>Pipoidea</taxon>
        <taxon>Pipidae</taxon>
        <taxon>Xenopodinae</taxon>
        <taxon>Xenopus</taxon>
        <taxon>Xenopus</taxon>
    </lineage>
</organism>
<dbReference type="GO" id="GO:0016020">
    <property type="term" value="C:membrane"/>
    <property type="evidence" value="ECO:0007669"/>
    <property type="project" value="UniProtKB-SubCell"/>
</dbReference>
<sequence length="547" mass="60932">MTDFAEILKNVGEFGRFQKVLVVILSFLSFLNAFHMFGQVFMEISVPHHCNTGWILHIDPNLTQEARLNYTLPRNGQGHYEQCSMYSPVEWDIESIEKYGLNSTGPCQDGWEYDMSEQKSTLVTEFDLVCHRREQTGISQSIYMSGLLIGALVFGPLGDRIGRRPVILISMFMQLIFGLAAAFSPHFYVYTAFRWVVGTAMSGLMINNLVLVAEWVGSSRRACATITGHVCFAVGLMALAGVSYGIRNWRILQIVSSVPTALLFFYIWVLPESARWLFIKGKNEKAVKLLKKAASMNKKKIPEDLLMQFHEEKSPQSGNMIDLFRNKTLRKLTLVMCLVWFVNSLVYYGLSLNVGSFGLDIYLTQLVFGAVEIPARIGAMFAVQLLGRKPSQMFCLFLGGIVCLIITVIPRNLPVVITVLAVIGKFSIASSFSICYIYAAEVFPTVIRQNGVGLASMAARVAGIIAPLISLLDKYHPAIPMAIYGSGPIIGGILCFLLPETRNKDLQDHTESTEQKKSSNSVPEERLINGTDHKLETDPVPPKSTRL</sequence>
<dbReference type="AlphaFoldDB" id="A0A1L8FV76"/>
<feature type="transmembrane region" description="Helical" evidence="6">
    <location>
        <begin position="223"/>
        <end position="245"/>
    </location>
</feature>
<evidence type="ECO:0000256" key="6">
    <source>
        <dbReference type="SAM" id="Phobius"/>
    </source>
</evidence>
<dbReference type="STRING" id="8355.A0A1L8FV76"/>